<reference evidence="1 2" key="1">
    <citation type="submission" date="2018-06" db="EMBL/GenBank/DDBJ databases">
        <authorList>
            <consortium name="Pathogen Informatics"/>
            <person name="Doyle S."/>
        </authorList>
    </citation>
    <scope>NUCLEOTIDE SEQUENCE [LARGE SCALE GENOMIC DNA]</scope>
    <source>
        <strain evidence="1 2">NCTC8258</strain>
    </source>
</reference>
<dbReference type="AlphaFoldDB" id="A0A379WBH5"/>
<evidence type="ECO:0000313" key="2">
    <source>
        <dbReference type="Proteomes" id="UP000255509"/>
    </source>
</evidence>
<protein>
    <submittedName>
        <fullName evidence="1">Uncharacterized protein</fullName>
    </submittedName>
</protein>
<proteinExistence type="predicted"/>
<dbReference type="Proteomes" id="UP000255509">
    <property type="component" value="Unassembled WGS sequence"/>
</dbReference>
<dbReference type="EMBL" id="UGXS01000004">
    <property type="protein sequence ID" value="SUH16667.1"/>
    <property type="molecule type" value="Genomic_DNA"/>
</dbReference>
<sequence length="80" mass="9355">MVPTTCPFFNGAVSCGSFQRKAGLQVFKLPTRNRHRPRIARPQIDLTLIAKPDPLRHECRVRFNRRDRFKEAETPGQQFF</sequence>
<evidence type="ECO:0000313" key="1">
    <source>
        <dbReference type="EMBL" id="SUH16667.1"/>
    </source>
</evidence>
<organism evidence="1 2">
    <name type="scientific">Salmonella enterica I</name>
    <dbReference type="NCBI Taxonomy" id="59201"/>
    <lineage>
        <taxon>Bacteria</taxon>
        <taxon>Pseudomonadati</taxon>
        <taxon>Pseudomonadota</taxon>
        <taxon>Gammaproteobacteria</taxon>
        <taxon>Enterobacterales</taxon>
        <taxon>Enterobacteriaceae</taxon>
        <taxon>Salmonella</taxon>
    </lineage>
</organism>
<name>A0A379WBH5_SALET</name>
<gene>
    <name evidence="1" type="ORF">NCTC8258_04432</name>
</gene>
<accession>A0A379WBH5</accession>